<evidence type="ECO:0000259" key="12">
    <source>
        <dbReference type="Pfam" id="PF13180"/>
    </source>
</evidence>
<dbReference type="GO" id="GO:0015627">
    <property type="term" value="C:type II protein secretion system complex"/>
    <property type="evidence" value="ECO:0007669"/>
    <property type="project" value="InterPro"/>
</dbReference>
<dbReference type="InterPro" id="IPR024961">
    <property type="entry name" value="T2SS_GspC_N"/>
</dbReference>
<organism evidence="13 14">
    <name type="scientific">Vibrio brasiliensis LMG 20546</name>
    <dbReference type="NCBI Taxonomy" id="945543"/>
    <lineage>
        <taxon>Bacteria</taxon>
        <taxon>Pseudomonadati</taxon>
        <taxon>Pseudomonadota</taxon>
        <taxon>Gammaproteobacteria</taxon>
        <taxon>Vibrionales</taxon>
        <taxon>Vibrionaceae</taxon>
        <taxon>Vibrio</taxon>
        <taxon>Vibrio oreintalis group</taxon>
    </lineage>
</organism>
<keyword evidence="6 10" id="KW-0812">Transmembrane</keyword>
<comment type="subcellular location">
    <subcellularLocation>
        <location evidence="1">Cell inner membrane</location>
    </subcellularLocation>
</comment>
<feature type="domain" description="Type II secretion system protein GspC N-terminal" evidence="11">
    <location>
        <begin position="32"/>
        <end position="170"/>
    </location>
</feature>
<reference evidence="13 14" key="1">
    <citation type="journal article" date="2012" name="Int. J. Syst. Evol. Microbiol.">
        <title>Vibrio caribbeanicus sp. nov., isolated from the marine sponge Scleritoderma cyanea.</title>
        <authorList>
            <person name="Hoffmann M."/>
            <person name="Monday S.R."/>
            <person name="Allard M.W."/>
            <person name="Strain E.A."/>
            <person name="Whittaker P."/>
            <person name="Naum M."/>
            <person name="McCarthy P.J."/>
            <person name="Lopez J.V."/>
            <person name="Fischer M."/>
            <person name="Brown E.W."/>
        </authorList>
    </citation>
    <scope>NUCLEOTIDE SEQUENCE [LARGE SCALE GENOMIC DNA]</scope>
    <source>
        <strain evidence="13 14">LMG 20546</strain>
    </source>
</reference>
<keyword evidence="14" id="KW-1185">Reference proteome</keyword>
<dbReference type="Gene3D" id="2.30.42.10">
    <property type="match status" value="1"/>
</dbReference>
<evidence type="ECO:0000256" key="2">
    <source>
        <dbReference type="ARBA" id="ARBA00007986"/>
    </source>
</evidence>
<dbReference type="STRING" id="945543.VIBR0546_13367"/>
<dbReference type="NCBIfam" id="TIGR01713">
    <property type="entry name" value="typeII_sec_gspC"/>
    <property type="match status" value="1"/>
</dbReference>
<feature type="domain" description="PDZ" evidence="12">
    <location>
        <begin position="242"/>
        <end position="296"/>
    </location>
</feature>
<evidence type="ECO:0000256" key="3">
    <source>
        <dbReference type="ARBA" id="ARBA00022448"/>
    </source>
</evidence>
<evidence type="ECO:0000256" key="8">
    <source>
        <dbReference type="ARBA" id="ARBA00022989"/>
    </source>
</evidence>
<accession>E8LY78</accession>
<feature type="transmembrane region" description="Helical" evidence="10">
    <location>
        <begin position="25"/>
        <end position="46"/>
    </location>
</feature>
<dbReference type="SUPFAM" id="SSF50156">
    <property type="entry name" value="PDZ domain-like"/>
    <property type="match status" value="1"/>
</dbReference>
<dbReference type="Proteomes" id="UP000004371">
    <property type="component" value="Unassembled WGS sequence"/>
</dbReference>
<dbReference type="Pfam" id="PF11356">
    <property type="entry name" value="T2SSC"/>
    <property type="match status" value="1"/>
</dbReference>
<dbReference type="EMBL" id="AEVS01000089">
    <property type="protein sequence ID" value="EGA64329.1"/>
    <property type="molecule type" value="Genomic_DNA"/>
</dbReference>
<gene>
    <name evidence="13" type="ORF">VIBR0546_13367</name>
</gene>
<dbReference type="GO" id="GO:0015628">
    <property type="term" value="P:protein secretion by the type II secretion system"/>
    <property type="evidence" value="ECO:0007669"/>
    <property type="project" value="InterPro"/>
</dbReference>
<proteinExistence type="inferred from homology"/>
<dbReference type="GO" id="GO:0005886">
    <property type="term" value="C:plasma membrane"/>
    <property type="evidence" value="ECO:0007669"/>
    <property type="project" value="UniProtKB-SubCell"/>
</dbReference>
<evidence type="ECO:0000256" key="9">
    <source>
        <dbReference type="ARBA" id="ARBA00023136"/>
    </source>
</evidence>
<dbReference type="eggNOG" id="COG3031">
    <property type="taxonomic scope" value="Bacteria"/>
</dbReference>
<keyword evidence="5" id="KW-0997">Cell inner membrane</keyword>
<dbReference type="InterPro" id="IPR001478">
    <property type="entry name" value="PDZ"/>
</dbReference>
<evidence type="ECO:0000256" key="10">
    <source>
        <dbReference type="SAM" id="Phobius"/>
    </source>
</evidence>
<keyword evidence="9 10" id="KW-0472">Membrane</keyword>
<evidence type="ECO:0000313" key="13">
    <source>
        <dbReference type="EMBL" id="EGA64329.1"/>
    </source>
</evidence>
<sequence>MKHNSINTLIKLGEKFKQQQVQQRASFAVMLVLLTATAWIAGQMIWQPWSTPTVTKWQPTAAAKGEVTSSPQIDLSNLQNSHLFGQYQQSAPVVQQPKVQDAPKSRLNVVLVGVVTSSVPEKSLAVIANQGRQATYGLNEVIEGTRAKLIQVQQDRVIIDNAGRNETVMLEGLKFTKPSAPVAETKNNQIRSTASQDTLEQIRQEIRNDAQTLFQYVRMSQVKRDGEVIGYRLSPGKDKSLFESVGLKAGDIATAINGLDLKDSASMSEVWSNLSQMTELNLTVERNGQSYEIYIEL</sequence>
<protein>
    <submittedName>
        <fullName evidence="13">General secretion pathway protein C</fullName>
    </submittedName>
</protein>
<name>E8LY78_9VIBR</name>
<keyword evidence="7" id="KW-0653">Protein transport</keyword>
<evidence type="ECO:0000256" key="6">
    <source>
        <dbReference type="ARBA" id="ARBA00022692"/>
    </source>
</evidence>
<keyword evidence="3" id="KW-0813">Transport</keyword>
<dbReference type="Gene3D" id="2.30.30.830">
    <property type="match status" value="1"/>
</dbReference>
<dbReference type="RefSeq" id="WP_006880802.1">
    <property type="nucleotide sequence ID" value="NZ_AEVS01000089.1"/>
</dbReference>
<evidence type="ECO:0000256" key="4">
    <source>
        <dbReference type="ARBA" id="ARBA00022475"/>
    </source>
</evidence>
<dbReference type="AlphaFoldDB" id="E8LY78"/>
<dbReference type="Pfam" id="PF13180">
    <property type="entry name" value="PDZ_2"/>
    <property type="match status" value="1"/>
</dbReference>
<evidence type="ECO:0000256" key="7">
    <source>
        <dbReference type="ARBA" id="ARBA00022927"/>
    </source>
</evidence>
<keyword evidence="4" id="KW-1003">Cell membrane</keyword>
<keyword evidence="8 10" id="KW-1133">Transmembrane helix</keyword>
<evidence type="ECO:0000313" key="14">
    <source>
        <dbReference type="Proteomes" id="UP000004371"/>
    </source>
</evidence>
<dbReference type="InterPro" id="IPR036034">
    <property type="entry name" value="PDZ_sf"/>
</dbReference>
<comment type="caution">
    <text evidence="13">The sequence shown here is derived from an EMBL/GenBank/DDBJ whole genome shotgun (WGS) entry which is preliminary data.</text>
</comment>
<evidence type="ECO:0000256" key="1">
    <source>
        <dbReference type="ARBA" id="ARBA00004533"/>
    </source>
</evidence>
<comment type="similarity">
    <text evidence="2">Belongs to the GSP C family.</text>
</comment>
<evidence type="ECO:0000259" key="11">
    <source>
        <dbReference type="Pfam" id="PF11356"/>
    </source>
</evidence>
<evidence type="ECO:0000256" key="5">
    <source>
        <dbReference type="ARBA" id="ARBA00022519"/>
    </source>
</evidence>
<dbReference type="InterPro" id="IPR001639">
    <property type="entry name" value="T2SS_protein-GspC"/>
</dbReference>